<gene>
    <name evidence="1" type="ORF">OE88DRAFT_1652367</name>
</gene>
<proteinExistence type="predicted"/>
<dbReference type="OrthoDB" id="10008801at2759"/>
<evidence type="ECO:0000313" key="1">
    <source>
        <dbReference type="EMBL" id="TFK55859.1"/>
    </source>
</evidence>
<accession>A0A5C3NDC3</accession>
<reference evidence="1 2" key="1">
    <citation type="journal article" date="2019" name="Nat. Ecol. Evol.">
        <title>Megaphylogeny resolves global patterns of mushroom evolution.</title>
        <authorList>
            <person name="Varga T."/>
            <person name="Krizsan K."/>
            <person name="Foldi C."/>
            <person name="Dima B."/>
            <person name="Sanchez-Garcia M."/>
            <person name="Sanchez-Ramirez S."/>
            <person name="Szollosi G.J."/>
            <person name="Szarkandi J.G."/>
            <person name="Papp V."/>
            <person name="Albert L."/>
            <person name="Andreopoulos W."/>
            <person name="Angelini C."/>
            <person name="Antonin V."/>
            <person name="Barry K.W."/>
            <person name="Bougher N.L."/>
            <person name="Buchanan P."/>
            <person name="Buyck B."/>
            <person name="Bense V."/>
            <person name="Catcheside P."/>
            <person name="Chovatia M."/>
            <person name="Cooper J."/>
            <person name="Damon W."/>
            <person name="Desjardin D."/>
            <person name="Finy P."/>
            <person name="Geml J."/>
            <person name="Haridas S."/>
            <person name="Hughes K."/>
            <person name="Justo A."/>
            <person name="Karasinski D."/>
            <person name="Kautmanova I."/>
            <person name="Kiss B."/>
            <person name="Kocsube S."/>
            <person name="Kotiranta H."/>
            <person name="LaButti K.M."/>
            <person name="Lechner B.E."/>
            <person name="Liimatainen K."/>
            <person name="Lipzen A."/>
            <person name="Lukacs Z."/>
            <person name="Mihaltcheva S."/>
            <person name="Morgado L.N."/>
            <person name="Niskanen T."/>
            <person name="Noordeloos M.E."/>
            <person name="Ohm R.A."/>
            <person name="Ortiz-Santana B."/>
            <person name="Ovrebo C."/>
            <person name="Racz N."/>
            <person name="Riley R."/>
            <person name="Savchenko A."/>
            <person name="Shiryaev A."/>
            <person name="Soop K."/>
            <person name="Spirin V."/>
            <person name="Szebenyi C."/>
            <person name="Tomsovsky M."/>
            <person name="Tulloss R.E."/>
            <person name="Uehling J."/>
            <person name="Grigoriev I.V."/>
            <person name="Vagvolgyi C."/>
            <person name="Papp T."/>
            <person name="Martin F.M."/>
            <person name="Miettinen O."/>
            <person name="Hibbett D.S."/>
            <person name="Nagy L.G."/>
        </authorList>
    </citation>
    <scope>NUCLEOTIDE SEQUENCE [LARGE SCALE GENOMIC DNA]</scope>
    <source>
        <strain evidence="1 2">OMC1185</strain>
    </source>
</reference>
<dbReference type="Proteomes" id="UP000305948">
    <property type="component" value="Unassembled WGS sequence"/>
</dbReference>
<dbReference type="EMBL" id="ML213504">
    <property type="protein sequence ID" value="TFK55859.1"/>
    <property type="molecule type" value="Genomic_DNA"/>
</dbReference>
<sequence length="133" mass="14512">MLSANLLQAGLRSRTLCCSSILVSRRSFRPCARIQAAESPNSMIANIRNTSLYKKIADKPEAMAALRDFSALLQEQGFDASGGPPSNMQMLKLFADSQCREGAKRVAEELHKAGVDPREALEEIMKLSDGSKP</sequence>
<keyword evidence="2" id="KW-1185">Reference proteome</keyword>
<protein>
    <submittedName>
        <fullName evidence="1">Uncharacterized protein</fullName>
    </submittedName>
</protein>
<evidence type="ECO:0000313" key="2">
    <source>
        <dbReference type="Proteomes" id="UP000305948"/>
    </source>
</evidence>
<name>A0A5C3NDC3_9AGAM</name>
<organism evidence="1 2">
    <name type="scientific">Heliocybe sulcata</name>
    <dbReference type="NCBI Taxonomy" id="5364"/>
    <lineage>
        <taxon>Eukaryota</taxon>
        <taxon>Fungi</taxon>
        <taxon>Dikarya</taxon>
        <taxon>Basidiomycota</taxon>
        <taxon>Agaricomycotina</taxon>
        <taxon>Agaricomycetes</taxon>
        <taxon>Gloeophyllales</taxon>
        <taxon>Gloeophyllaceae</taxon>
        <taxon>Heliocybe</taxon>
    </lineage>
</organism>
<dbReference type="AlphaFoldDB" id="A0A5C3NDC3"/>